<sequence length="550" mass="65583">MQKVCQNCKKNFSLEQEDLNFYEKIKVPPPTFCPECRTARRIAFRNERTLYKRTCSKSGKSIISIYPENTPFPVYDQHVWWGDDWDAADHGLDYDPTRPFFDQWLELRNKIPRISLLNINGINSDYVNNSEDNKNCYLLFAAQQNEDSMYGRLVYRSKFAIDNDFVQDSEFLYECVDCRKCYQCLYADNCESSIDLLFCFNLRDCQNCIFSTNLRHKNYYIFNQPVSKEEFEMKKNEIFSSYEKLEWAKQEYEKFKEKAIVKYSHQIKCKNATGDYMYNCHDTIYGFDAENTKNCKFVADAEGTIDCWDMNNTYYKPELNIDIMGALQTYNIKYSVYLMYSSNSEYSDSLHNCDSCFGCIGLKKKKYCILNKQYNKEEYEKLKGEIIENMKKEGVYGDFLPPHLSPFGYNETLAQEYFPITEKEAKEKGFNWQTETSGTYGKETIKEENMPETIEEVTEDILNQILVCKDCKKNFRITRGEFDFYKRMNIPLPHKDFECRHQDRMRKRNPRKLWHRECMKEGCQNKFETSYSPDRPEIVYCETCYQQEVY</sequence>
<reference evidence="1 2" key="1">
    <citation type="journal article" date="2016" name="Nat. Commun.">
        <title>Thousands of microbial genomes shed light on interconnected biogeochemical processes in an aquifer system.</title>
        <authorList>
            <person name="Anantharaman K."/>
            <person name="Brown C.T."/>
            <person name="Hug L.A."/>
            <person name="Sharon I."/>
            <person name="Castelle C.J."/>
            <person name="Probst A.J."/>
            <person name="Thomas B.C."/>
            <person name="Singh A."/>
            <person name="Wilkins M.J."/>
            <person name="Karaoz U."/>
            <person name="Brodie E.L."/>
            <person name="Williams K.H."/>
            <person name="Hubbard S.S."/>
            <person name="Banfield J.F."/>
        </authorList>
    </citation>
    <scope>NUCLEOTIDE SEQUENCE [LARGE SCALE GENOMIC DNA]</scope>
</reference>
<dbReference type="AlphaFoldDB" id="A0A1F6YS53"/>
<accession>A0A1F6YS53</accession>
<comment type="caution">
    <text evidence="1">The sequence shown here is derived from an EMBL/GenBank/DDBJ whole genome shotgun (WGS) entry which is preliminary data.</text>
</comment>
<name>A0A1F6YS53_9BACT</name>
<organism evidence="1 2">
    <name type="scientific">Candidatus Nomurabacteria bacterium RIFOXYB1_FULL_39_16</name>
    <dbReference type="NCBI Taxonomy" id="1801803"/>
    <lineage>
        <taxon>Bacteria</taxon>
        <taxon>Candidatus Nomuraibacteriota</taxon>
    </lineage>
</organism>
<dbReference type="EMBL" id="MFWB01000009">
    <property type="protein sequence ID" value="OGJ09203.1"/>
    <property type="molecule type" value="Genomic_DNA"/>
</dbReference>
<evidence type="ECO:0000313" key="2">
    <source>
        <dbReference type="Proteomes" id="UP000177047"/>
    </source>
</evidence>
<gene>
    <name evidence="1" type="ORF">A2356_03790</name>
</gene>
<evidence type="ECO:0000313" key="1">
    <source>
        <dbReference type="EMBL" id="OGJ09203.1"/>
    </source>
</evidence>
<proteinExistence type="predicted"/>
<dbReference type="STRING" id="1801803.A2356_03790"/>
<protein>
    <submittedName>
        <fullName evidence="1">Uncharacterized protein</fullName>
    </submittedName>
</protein>
<dbReference type="Proteomes" id="UP000177047">
    <property type="component" value="Unassembled WGS sequence"/>
</dbReference>